<dbReference type="Proteomes" id="UP001165074">
    <property type="component" value="Unassembled WGS sequence"/>
</dbReference>
<feature type="region of interest" description="Disordered" evidence="1">
    <location>
        <begin position="22"/>
        <end position="47"/>
    </location>
</feature>
<evidence type="ECO:0000313" key="2">
    <source>
        <dbReference type="EMBL" id="GLY83283.1"/>
    </source>
</evidence>
<evidence type="ECO:0000313" key="3">
    <source>
        <dbReference type="Proteomes" id="UP001165074"/>
    </source>
</evidence>
<comment type="caution">
    <text evidence="2">The sequence shown here is derived from an EMBL/GenBank/DDBJ whole genome shotgun (WGS) entry which is preliminary data.</text>
</comment>
<protein>
    <submittedName>
        <fullName evidence="2">Uncharacterized protein</fullName>
    </submittedName>
</protein>
<dbReference type="EMBL" id="BSTK01000002">
    <property type="protein sequence ID" value="GLY83283.1"/>
    <property type="molecule type" value="Genomic_DNA"/>
</dbReference>
<proteinExistence type="predicted"/>
<sequence>MTCRRCAAPPAAEIGVMATNRGSLPAPTGSYVDPGRVARSPDESYDPRGERELWAAVERTYAA</sequence>
<organism evidence="2 3">
    <name type="scientific">Actinoallomurus iriomotensis</name>
    <dbReference type="NCBI Taxonomy" id="478107"/>
    <lineage>
        <taxon>Bacteria</taxon>
        <taxon>Bacillati</taxon>
        <taxon>Actinomycetota</taxon>
        <taxon>Actinomycetes</taxon>
        <taxon>Streptosporangiales</taxon>
        <taxon>Thermomonosporaceae</taxon>
        <taxon>Actinoallomurus</taxon>
    </lineage>
</organism>
<accession>A0A9W6RX49</accession>
<gene>
    <name evidence="2" type="ORF">Airi02_012130</name>
</gene>
<keyword evidence="3" id="KW-1185">Reference proteome</keyword>
<reference evidence="2" key="1">
    <citation type="submission" date="2023-03" db="EMBL/GenBank/DDBJ databases">
        <title>Actinoallomurus iriomotensis NBRC 103684.</title>
        <authorList>
            <person name="Ichikawa N."/>
            <person name="Sato H."/>
            <person name="Tonouchi N."/>
        </authorList>
    </citation>
    <scope>NUCLEOTIDE SEQUENCE</scope>
    <source>
        <strain evidence="2">NBRC 103684</strain>
    </source>
</reference>
<name>A0A9W6RX49_9ACTN</name>
<evidence type="ECO:0000256" key="1">
    <source>
        <dbReference type="SAM" id="MobiDB-lite"/>
    </source>
</evidence>
<dbReference type="AlphaFoldDB" id="A0A9W6RX49"/>